<evidence type="ECO:0000256" key="6">
    <source>
        <dbReference type="ARBA" id="ARBA00022827"/>
    </source>
</evidence>
<evidence type="ECO:0000256" key="3">
    <source>
        <dbReference type="ARBA" id="ARBA00022630"/>
    </source>
</evidence>
<gene>
    <name evidence="13" type="ORF">E7746_00715</name>
</gene>
<dbReference type="EMBL" id="CP039393">
    <property type="protein sequence ID" value="QCD34505.1"/>
    <property type="molecule type" value="Genomic_DNA"/>
</dbReference>
<keyword evidence="4 10" id="KW-0808">Transferase</keyword>
<evidence type="ECO:0000313" key="13">
    <source>
        <dbReference type="EMBL" id="QCD34505.1"/>
    </source>
</evidence>
<comment type="function">
    <text evidence="12">Flavin transferase that catalyzes the transfer of the FMN moiety of FAD and its covalent binding to the hydroxyl group of a threonine residue in a target flavoprotein.</text>
</comment>
<dbReference type="EC" id="2.7.1.180" evidence="1 10"/>
<dbReference type="Gene3D" id="3.10.520.10">
    <property type="entry name" value="ApbE-like domains"/>
    <property type="match status" value="1"/>
</dbReference>
<feature type="binding site" evidence="11">
    <location>
        <position position="287"/>
    </location>
    <ligand>
        <name>Mg(2+)</name>
        <dbReference type="ChEBI" id="CHEBI:18420"/>
    </ligand>
</feature>
<comment type="catalytic activity">
    <reaction evidence="9 10 12">
        <text>L-threonyl-[protein] + FAD = FMN-L-threonyl-[protein] + AMP + H(+)</text>
        <dbReference type="Rhea" id="RHEA:36847"/>
        <dbReference type="Rhea" id="RHEA-COMP:11060"/>
        <dbReference type="Rhea" id="RHEA-COMP:11061"/>
        <dbReference type="ChEBI" id="CHEBI:15378"/>
        <dbReference type="ChEBI" id="CHEBI:30013"/>
        <dbReference type="ChEBI" id="CHEBI:57692"/>
        <dbReference type="ChEBI" id="CHEBI:74257"/>
        <dbReference type="ChEBI" id="CHEBI:456215"/>
        <dbReference type="EC" id="2.7.1.180"/>
    </reaction>
</comment>
<dbReference type="RefSeq" id="WP_136409514.1">
    <property type="nucleotide sequence ID" value="NZ_CP039393.1"/>
</dbReference>
<keyword evidence="14" id="KW-1185">Reference proteome</keyword>
<dbReference type="Pfam" id="PF02424">
    <property type="entry name" value="ApbE"/>
    <property type="match status" value="1"/>
</dbReference>
<dbReference type="SUPFAM" id="SSF143631">
    <property type="entry name" value="ApbE-like"/>
    <property type="match status" value="1"/>
</dbReference>
<dbReference type="InterPro" id="IPR024932">
    <property type="entry name" value="ApbE"/>
</dbReference>
<reference evidence="13 14" key="1">
    <citation type="submission" date="2019-02" db="EMBL/GenBank/DDBJ databases">
        <title>Isolation and identification of novel species under the genus Muribaculum.</title>
        <authorList>
            <person name="Miyake S."/>
            <person name="Ding Y."/>
            <person name="Low A."/>
            <person name="Soh M."/>
            <person name="Seedorf H."/>
        </authorList>
    </citation>
    <scope>NUCLEOTIDE SEQUENCE [LARGE SCALE GENOMIC DNA]</scope>
    <source>
        <strain evidence="13 14">TLL-A4</strain>
    </source>
</reference>
<evidence type="ECO:0000256" key="7">
    <source>
        <dbReference type="ARBA" id="ARBA00022842"/>
    </source>
</evidence>
<organism evidence="13 14">
    <name type="scientific">Muribaculum gordoncarteri</name>
    <dbReference type="NCBI Taxonomy" id="2530390"/>
    <lineage>
        <taxon>Bacteria</taxon>
        <taxon>Pseudomonadati</taxon>
        <taxon>Bacteroidota</taxon>
        <taxon>Bacteroidia</taxon>
        <taxon>Bacteroidales</taxon>
        <taxon>Muribaculaceae</taxon>
        <taxon>Muribaculum</taxon>
    </lineage>
</organism>
<name>A0A4P7VLG4_9BACT</name>
<dbReference type="GO" id="GO:0016740">
    <property type="term" value="F:transferase activity"/>
    <property type="evidence" value="ECO:0007669"/>
    <property type="project" value="UniProtKB-UniRule"/>
</dbReference>
<proteinExistence type="inferred from homology"/>
<dbReference type="InterPro" id="IPR003374">
    <property type="entry name" value="ApbE-like_sf"/>
</dbReference>
<dbReference type="GO" id="GO:0046872">
    <property type="term" value="F:metal ion binding"/>
    <property type="evidence" value="ECO:0007669"/>
    <property type="project" value="UniProtKB-UniRule"/>
</dbReference>
<evidence type="ECO:0000256" key="4">
    <source>
        <dbReference type="ARBA" id="ARBA00022679"/>
    </source>
</evidence>
<dbReference type="PROSITE" id="PS51257">
    <property type="entry name" value="PROKAR_LIPOPROTEIN"/>
    <property type="match status" value="1"/>
</dbReference>
<dbReference type="PANTHER" id="PTHR30040">
    <property type="entry name" value="THIAMINE BIOSYNTHESIS LIPOPROTEIN APBE"/>
    <property type="match status" value="1"/>
</dbReference>
<dbReference type="Proteomes" id="UP000297031">
    <property type="component" value="Chromosome"/>
</dbReference>
<evidence type="ECO:0000256" key="9">
    <source>
        <dbReference type="ARBA" id="ARBA00048540"/>
    </source>
</evidence>
<dbReference type="PANTHER" id="PTHR30040:SF2">
    <property type="entry name" value="FAD:PROTEIN FMN TRANSFERASE"/>
    <property type="match status" value="1"/>
</dbReference>
<evidence type="ECO:0000256" key="12">
    <source>
        <dbReference type="RuleBase" id="RU363002"/>
    </source>
</evidence>
<evidence type="ECO:0000256" key="2">
    <source>
        <dbReference type="ARBA" id="ARBA00016337"/>
    </source>
</evidence>
<keyword evidence="12" id="KW-0472">Membrane</keyword>
<evidence type="ECO:0000256" key="10">
    <source>
        <dbReference type="PIRNR" id="PIRNR006268"/>
    </source>
</evidence>
<feature type="binding site" evidence="11">
    <location>
        <position position="283"/>
    </location>
    <ligand>
        <name>Mg(2+)</name>
        <dbReference type="ChEBI" id="CHEBI:18420"/>
    </ligand>
</feature>
<comment type="cofactor">
    <cofactor evidence="11">
        <name>Mg(2+)</name>
        <dbReference type="ChEBI" id="CHEBI:18420"/>
    </cofactor>
    <cofactor evidence="11">
        <name>Mn(2+)</name>
        <dbReference type="ChEBI" id="CHEBI:29035"/>
    </cofactor>
    <text evidence="11">Magnesium. Can also use manganese.</text>
</comment>
<dbReference type="AlphaFoldDB" id="A0A4P7VLG4"/>
<evidence type="ECO:0000256" key="5">
    <source>
        <dbReference type="ARBA" id="ARBA00022723"/>
    </source>
</evidence>
<keyword evidence="12" id="KW-0997">Cell inner membrane</keyword>
<comment type="subcellular location">
    <subcellularLocation>
        <location evidence="12">Cell inner membrane</location>
        <topology evidence="12">Lipid-anchor</topology>
        <orientation evidence="12">Periplasmic side</orientation>
    </subcellularLocation>
</comment>
<accession>A0A4P7VLG4</accession>
<evidence type="ECO:0000256" key="8">
    <source>
        <dbReference type="ARBA" id="ARBA00031306"/>
    </source>
</evidence>
<keyword evidence="12" id="KW-0449">Lipoprotein</keyword>
<keyword evidence="7 10" id="KW-0460">Magnesium</keyword>
<evidence type="ECO:0000313" key="14">
    <source>
        <dbReference type="Proteomes" id="UP000297031"/>
    </source>
</evidence>
<protein>
    <recommendedName>
        <fullName evidence="2 10">FAD:protein FMN transferase</fullName>
        <ecNumber evidence="1 10">2.7.1.180</ecNumber>
    </recommendedName>
    <alternativeName>
        <fullName evidence="8 10">Flavin transferase</fullName>
    </alternativeName>
</protein>
<feature type="binding site" evidence="11">
    <location>
        <position position="165"/>
    </location>
    <ligand>
        <name>Mg(2+)</name>
        <dbReference type="ChEBI" id="CHEBI:18420"/>
    </ligand>
</feature>
<sequence>MLQRKLLIIAAAIAVIAGCTTRKPYQMLEGVAWNTTFHIIYSSSASLDDSIHDIMRQVELSISPYCDSSIISKINRNESMATDSMFRKVFLKSKHINNISQGAFDPTIAPVINLWGFGSGKAAEHTPSQLQIDSALQLMGIDECFLTPSDTIVKKHPDTEFNFSAIAKGYGCDAIADMMRRNGCRNFMIEVGGEIVVDGNSPRGTDWNVMIDAPLQAHDSILHDGIAVISVTSCAIATSGNYRNFRNVDGAIYGHSISPNTGRPAENSTLSVTVVAPECITADALATACMVMNIDSAVNMIERLDNVSALFVTADENGQWQLRTTSRFPKLIH</sequence>
<keyword evidence="5 10" id="KW-0479">Metal-binding</keyword>
<dbReference type="KEGG" id="mgod:E7746_00715"/>
<dbReference type="GO" id="GO:0005886">
    <property type="term" value="C:plasma membrane"/>
    <property type="evidence" value="ECO:0007669"/>
    <property type="project" value="UniProtKB-SubCell"/>
</dbReference>
<evidence type="ECO:0000256" key="11">
    <source>
        <dbReference type="PIRSR" id="PIRSR006268-2"/>
    </source>
</evidence>
<dbReference type="OrthoDB" id="9778595at2"/>
<keyword evidence="3 10" id="KW-0285">Flavoprotein</keyword>
<keyword evidence="12" id="KW-1003">Cell membrane</keyword>
<comment type="similarity">
    <text evidence="10 12">Belongs to the ApbE family.</text>
</comment>
<dbReference type="PIRSF" id="PIRSF006268">
    <property type="entry name" value="ApbE"/>
    <property type="match status" value="1"/>
</dbReference>
<evidence type="ECO:0000256" key="1">
    <source>
        <dbReference type="ARBA" id="ARBA00011955"/>
    </source>
</evidence>
<keyword evidence="6 10" id="KW-0274">FAD</keyword>